<gene>
    <name evidence="6" type="ORF">CEUSTIGMA_g1065.t1</name>
</gene>
<dbReference type="NCBIfam" id="TIGR00952">
    <property type="entry name" value="S15_bact"/>
    <property type="match status" value="1"/>
</dbReference>
<dbReference type="SUPFAM" id="SSF47060">
    <property type="entry name" value="S15/NS1 RNA-binding domain"/>
    <property type="match status" value="1"/>
</dbReference>
<dbReference type="HAMAP" id="MF_01343_B">
    <property type="entry name" value="Ribosomal_uS15_B"/>
    <property type="match status" value="1"/>
</dbReference>
<dbReference type="EMBL" id="BEGY01000004">
    <property type="protein sequence ID" value="GAX73614.1"/>
    <property type="molecule type" value="Genomic_DNA"/>
</dbReference>
<name>A0A250WRZ2_9CHLO</name>
<evidence type="ECO:0000256" key="4">
    <source>
        <dbReference type="RuleBase" id="RU003919"/>
    </source>
</evidence>
<proteinExistence type="inferred from homology"/>
<organism evidence="6 7">
    <name type="scientific">Chlamydomonas eustigma</name>
    <dbReference type="NCBI Taxonomy" id="1157962"/>
    <lineage>
        <taxon>Eukaryota</taxon>
        <taxon>Viridiplantae</taxon>
        <taxon>Chlorophyta</taxon>
        <taxon>core chlorophytes</taxon>
        <taxon>Chlorophyceae</taxon>
        <taxon>CS clade</taxon>
        <taxon>Chlamydomonadales</taxon>
        <taxon>Chlamydomonadaceae</taxon>
        <taxon>Chlamydomonas</taxon>
    </lineage>
</organism>
<dbReference type="Proteomes" id="UP000232323">
    <property type="component" value="Unassembled WGS sequence"/>
</dbReference>
<keyword evidence="7" id="KW-1185">Reference proteome</keyword>
<evidence type="ECO:0000256" key="1">
    <source>
        <dbReference type="ARBA" id="ARBA00008434"/>
    </source>
</evidence>
<sequence length="143" mass="16220">MALSMISGKRVAPFSGATSRIRTQPVRAPVVISQSYQNKENINLSKVSEYARHEKDTGSPEYQVSRLNARIEQLGKHLKYNRKDFSALRGLQAILAQRRSLLQYLYRVDREGYYKLIQAYGIRSVVVGDTRGTSREKVEKAAA</sequence>
<dbReference type="GO" id="GO:0003735">
    <property type="term" value="F:structural constituent of ribosome"/>
    <property type="evidence" value="ECO:0007669"/>
    <property type="project" value="InterPro"/>
</dbReference>
<evidence type="ECO:0000256" key="2">
    <source>
        <dbReference type="ARBA" id="ARBA00022980"/>
    </source>
</evidence>
<dbReference type="PANTHER" id="PTHR23321:SF26">
    <property type="entry name" value="SMALL RIBOSOMAL SUBUNIT PROTEIN US15M"/>
    <property type="match status" value="1"/>
</dbReference>
<comment type="caution">
    <text evidence="6">The sequence shown here is derived from an EMBL/GenBank/DDBJ whole genome shotgun (WGS) entry which is preliminary data.</text>
</comment>
<accession>A0A250WRZ2</accession>
<evidence type="ECO:0000313" key="7">
    <source>
        <dbReference type="Proteomes" id="UP000232323"/>
    </source>
</evidence>
<dbReference type="SMART" id="SM01387">
    <property type="entry name" value="Ribosomal_S15"/>
    <property type="match status" value="1"/>
</dbReference>
<dbReference type="InterPro" id="IPR009068">
    <property type="entry name" value="uS15_NS1_RNA-bd_sf"/>
</dbReference>
<dbReference type="OrthoDB" id="364880at2759"/>
<protein>
    <recommendedName>
        <fullName evidence="5">30S ribosomal protein S15</fullName>
    </recommendedName>
</protein>
<keyword evidence="2 4" id="KW-0689">Ribosomal protein</keyword>
<evidence type="ECO:0000256" key="5">
    <source>
        <dbReference type="RuleBase" id="RU003920"/>
    </source>
</evidence>
<dbReference type="InterPro" id="IPR005290">
    <property type="entry name" value="Ribosomal_uS15_bac-type"/>
</dbReference>
<evidence type="ECO:0000256" key="3">
    <source>
        <dbReference type="ARBA" id="ARBA00023274"/>
    </source>
</evidence>
<dbReference type="CDD" id="cd00353">
    <property type="entry name" value="Ribosomal_S15p_S13e"/>
    <property type="match status" value="1"/>
</dbReference>
<dbReference type="InterPro" id="IPR000589">
    <property type="entry name" value="Ribosomal_uS15"/>
</dbReference>
<dbReference type="Gene3D" id="1.10.287.10">
    <property type="entry name" value="S15/NS1, RNA-binding"/>
    <property type="match status" value="1"/>
</dbReference>
<reference evidence="6 7" key="1">
    <citation type="submission" date="2017-08" db="EMBL/GenBank/DDBJ databases">
        <title>Acidophilic green algal genome provides insights into adaptation to an acidic environment.</title>
        <authorList>
            <person name="Hirooka S."/>
            <person name="Hirose Y."/>
            <person name="Kanesaki Y."/>
            <person name="Higuchi S."/>
            <person name="Fujiwara T."/>
            <person name="Onuma R."/>
            <person name="Era A."/>
            <person name="Ohbayashi R."/>
            <person name="Uzuka A."/>
            <person name="Nozaki H."/>
            <person name="Yoshikawa H."/>
            <person name="Miyagishima S.Y."/>
        </authorList>
    </citation>
    <scope>NUCLEOTIDE SEQUENCE [LARGE SCALE GENOMIC DNA]</scope>
    <source>
        <strain evidence="6 7">NIES-2499</strain>
    </source>
</reference>
<dbReference type="PROSITE" id="PS00362">
    <property type="entry name" value="RIBOSOMAL_S15"/>
    <property type="match status" value="1"/>
</dbReference>
<evidence type="ECO:0000313" key="6">
    <source>
        <dbReference type="EMBL" id="GAX73614.1"/>
    </source>
</evidence>
<comment type="similarity">
    <text evidence="1 4">Belongs to the universal ribosomal protein uS15 family.</text>
</comment>
<dbReference type="STRING" id="1157962.A0A250WRZ2"/>
<dbReference type="Pfam" id="PF00312">
    <property type="entry name" value="Ribosomal_S15"/>
    <property type="match status" value="1"/>
</dbReference>
<dbReference type="PANTHER" id="PTHR23321">
    <property type="entry name" value="RIBOSOMAL PROTEIN S15, BACTERIAL AND ORGANELLAR"/>
    <property type="match status" value="1"/>
</dbReference>
<dbReference type="AlphaFoldDB" id="A0A250WRZ2"/>
<keyword evidence="3 4" id="KW-0687">Ribonucleoprotein</keyword>
<dbReference type="GO" id="GO:1990904">
    <property type="term" value="C:ribonucleoprotein complex"/>
    <property type="evidence" value="ECO:0007669"/>
    <property type="project" value="UniProtKB-KW"/>
</dbReference>
<dbReference type="GO" id="GO:0005840">
    <property type="term" value="C:ribosome"/>
    <property type="evidence" value="ECO:0007669"/>
    <property type="project" value="UniProtKB-KW"/>
</dbReference>
<dbReference type="GO" id="GO:0006412">
    <property type="term" value="P:translation"/>
    <property type="evidence" value="ECO:0007669"/>
    <property type="project" value="InterPro"/>
</dbReference>
<dbReference type="GO" id="GO:0005737">
    <property type="term" value="C:cytoplasm"/>
    <property type="evidence" value="ECO:0007669"/>
    <property type="project" value="UniProtKB-ARBA"/>
</dbReference>